<evidence type="ECO:0000313" key="4">
    <source>
        <dbReference type="Proteomes" id="UP001054889"/>
    </source>
</evidence>
<dbReference type="EMBL" id="BQKI01000017">
    <property type="protein sequence ID" value="GJN10049.1"/>
    <property type="molecule type" value="Genomic_DNA"/>
</dbReference>
<sequence>MGSASKELSEKMVELNKRNKYKPRNWVYGRSKLTDEGEIIVKDLTTVEVVQALKGPITTQTGAGLFTPQYHKDELAKAIGTKEHDGRVRGVSSSATWKEGFSDTSSHLYKKHTLNRKEREDKAKEDWRRQLLMFAIDKESGRLDPNLLAAMDAFLRGSSTSTQPSISTQPSVSGQPSVPRQSKTENITEDTSCELHVPFCYKGKTMKVASDTAFSGEMLHNRDIPPGYVRVTVSETIPGYKDNEIKCPIPEAGIETLQDVLGSLIIWKRRDVVLSPRVSPLRLSGHGSFHASQPINTGGQPSRMSVAASGTSSNLLMRKPTRLIVQ</sequence>
<dbReference type="Pfam" id="PF26133">
    <property type="entry name" value="DUF8039"/>
    <property type="match status" value="1"/>
</dbReference>
<dbReference type="Proteomes" id="UP001054889">
    <property type="component" value="Unassembled WGS sequence"/>
</dbReference>
<feature type="region of interest" description="Disordered" evidence="1">
    <location>
        <begin position="159"/>
        <end position="187"/>
    </location>
</feature>
<reference evidence="3" key="2">
    <citation type="submission" date="2021-12" db="EMBL/GenBank/DDBJ databases">
        <title>Resequencing data analysis of finger millet.</title>
        <authorList>
            <person name="Hatakeyama M."/>
            <person name="Aluri S."/>
            <person name="Balachadran M.T."/>
            <person name="Sivarajan S.R."/>
            <person name="Poveda L."/>
            <person name="Shimizu-Inatsugi R."/>
            <person name="Schlapbach R."/>
            <person name="Sreeman S.M."/>
            <person name="Shimizu K.K."/>
        </authorList>
    </citation>
    <scope>NUCLEOTIDE SEQUENCE</scope>
</reference>
<dbReference type="PANTHER" id="PTHR33018:SF37">
    <property type="entry name" value="TRANSPOSASE TNP1_EN_SPM-LIKE DOMAIN-CONTAINING PROTEIN"/>
    <property type="match status" value="1"/>
</dbReference>
<feature type="compositionally biased region" description="Low complexity" evidence="1">
    <location>
        <begin position="159"/>
        <end position="173"/>
    </location>
</feature>
<dbReference type="PANTHER" id="PTHR33018">
    <property type="entry name" value="OS10G0338966 PROTEIN-RELATED"/>
    <property type="match status" value="1"/>
</dbReference>
<accession>A0AAV5DGC0</accession>
<gene>
    <name evidence="3" type="primary">ga28108</name>
    <name evidence="3" type="ORF">PR202_ga28108</name>
</gene>
<dbReference type="InterPro" id="IPR058352">
    <property type="entry name" value="DUF8039"/>
</dbReference>
<proteinExistence type="predicted"/>
<organism evidence="3 4">
    <name type="scientific">Eleusine coracana subsp. coracana</name>
    <dbReference type="NCBI Taxonomy" id="191504"/>
    <lineage>
        <taxon>Eukaryota</taxon>
        <taxon>Viridiplantae</taxon>
        <taxon>Streptophyta</taxon>
        <taxon>Embryophyta</taxon>
        <taxon>Tracheophyta</taxon>
        <taxon>Spermatophyta</taxon>
        <taxon>Magnoliopsida</taxon>
        <taxon>Liliopsida</taxon>
        <taxon>Poales</taxon>
        <taxon>Poaceae</taxon>
        <taxon>PACMAD clade</taxon>
        <taxon>Chloridoideae</taxon>
        <taxon>Cynodonteae</taxon>
        <taxon>Eleusininae</taxon>
        <taxon>Eleusine</taxon>
    </lineage>
</organism>
<reference evidence="3" key="1">
    <citation type="journal article" date="2018" name="DNA Res.">
        <title>Multiple hybrid de novo genome assembly of finger millet, an orphan allotetraploid crop.</title>
        <authorList>
            <person name="Hatakeyama M."/>
            <person name="Aluri S."/>
            <person name="Balachadran M.T."/>
            <person name="Sivarajan S.R."/>
            <person name="Patrignani A."/>
            <person name="Gruter S."/>
            <person name="Poveda L."/>
            <person name="Shimizu-Inatsugi R."/>
            <person name="Baeten J."/>
            <person name="Francoijs K.J."/>
            <person name="Nataraja K.N."/>
            <person name="Reddy Y.A.N."/>
            <person name="Phadnis S."/>
            <person name="Ravikumar R.L."/>
            <person name="Schlapbach R."/>
            <person name="Sreeman S.M."/>
            <person name="Shimizu K.K."/>
        </authorList>
    </citation>
    <scope>NUCLEOTIDE SEQUENCE</scope>
</reference>
<comment type="caution">
    <text evidence="3">The sequence shown here is derived from an EMBL/GenBank/DDBJ whole genome shotgun (WGS) entry which is preliminary data.</text>
</comment>
<feature type="region of interest" description="Disordered" evidence="1">
    <location>
        <begin position="289"/>
        <end position="311"/>
    </location>
</feature>
<evidence type="ECO:0000259" key="2">
    <source>
        <dbReference type="Pfam" id="PF26133"/>
    </source>
</evidence>
<keyword evidence="4" id="KW-1185">Reference proteome</keyword>
<dbReference type="AlphaFoldDB" id="A0AAV5DGC0"/>
<feature type="domain" description="DUF8039" evidence="2">
    <location>
        <begin position="184"/>
        <end position="274"/>
    </location>
</feature>
<evidence type="ECO:0000256" key="1">
    <source>
        <dbReference type="SAM" id="MobiDB-lite"/>
    </source>
</evidence>
<feature type="compositionally biased region" description="Polar residues" evidence="1">
    <location>
        <begin position="290"/>
        <end position="311"/>
    </location>
</feature>
<feature type="compositionally biased region" description="Polar residues" evidence="1">
    <location>
        <begin position="174"/>
        <end position="185"/>
    </location>
</feature>
<protein>
    <recommendedName>
        <fullName evidence="2">DUF8039 domain-containing protein</fullName>
    </recommendedName>
</protein>
<name>A0AAV5DGC0_ELECO</name>
<evidence type="ECO:0000313" key="3">
    <source>
        <dbReference type="EMBL" id="GJN10049.1"/>
    </source>
</evidence>